<evidence type="ECO:0000256" key="4">
    <source>
        <dbReference type="ARBA" id="ARBA00022722"/>
    </source>
</evidence>
<reference evidence="10" key="1">
    <citation type="submission" date="2015-12" db="EMBL/GenBank/DDBJ databases">
        <title>Update maize B73 reference genome by single molecule sequencing technologies.</title>
        <authorList>
            <consortium name="Maize Genome Sequencing Project"/>
            <person name="Ware D."/>
        </authorList>
    </citation>
    <scope>NUCLEOTIDE SEQUENCE</scope>
    <source>
        <tissue evidence="10">Seedling</tissue>
    </source>
</reference>
<dbReference type="PANTHER" id="PTHR22930">
    <property type="match status" value="1"/>
</dbReference>
<evidence type="ECO:0000256" key="2">
    <source>
        <dbReference type="ARBA" id="ARBA00004123"/>
    </source>
</evidence>
<dbReference type="OMA" id="HTIGHNE"/>
<accession>A0A1D6HEA0</accession>
<comment type="subcellular location">
    <subcellularLocation>
        <location evidence="2">Nucleus</location>
    </subcellularLocation>
</comment>
<dbReference type="Pfam" id="PF26138">
    <property type="entry name" value="DUF8040"/>
    <property type="match status" value="1"/>
</dbReference>
<evidence type="ECO:0000256" key="6">
    <source>
        <dbReference type="ARBA" id="ARBA00022801"/>
    </source>
</evidence>
<dbReference type="AlphaFoldDB" id="A0A1D6HEA0"/>
<sequence>MDANEIRRSLIIKAVALAAATFYYSLIVRRKMKRKRISYAPMIDMEMKRNDYLSSIYHKDDTSCLRMLRLRRAPFFLLCDTLKQRSLLSDSIHCCVEEQVAMFLHTIGHNERNVVVGKNFKRSGETVSRYFKLVLRAIGELRDDLIRPPSLETSVNILGNPRWYPYFENCIGAIDGTHIRASVPKSREAAFRGRKSFTTQNVMAAVDFDLRFTYVLAGWEGSAHDAVVLADALQRQNGLVVPEGKYYLVDCGYGAKPGFLPPFRGVRYHLKEWGNDNRPENEKELFNLRHSQLRVTVERAFGSLKNRFKFLDDARPFFPFKTQVDVVLACCILHNWILSHGADCFLPPEEAWTTNQPSSSTSSHQEQVQENRQWVQWRQQLANWMWETRAASHVQEN</sequence>
<evidence type="ECO:0000256" key="3">
    <source>
        <dbReference type="ARBA" id="ARBA00006958"/>
    </source>
</evidence>
<protein>
    <submittedName>
        <fullName evidence="10">Dual specificity phosphatase domain protein</fullName>
    </submittedName>
</protein>
<keyword evidence="4" id="KW-0540">Nuclease</keyword>
<dbReference type="EMBL" id="CM000781">
    <property type="protein sequence ID" value="AQK72976.1"/>
    <property type="molecule type" value="Genomic_DNA"/>
</dbReference>
<name>A0A1D6HEA0_MAIZE</name>
<keyword evidence="7" id="KW-0539">Nucleus</keyword>
<dbReference type="GO" id="GO:0016787">
    <property type="term" value="F:hydrolase activity"/>
    <property type="evidence" value="ECO:0007669"/>
    <property type="project" value="UniProtKB-KW"/>
</dbReference>
<evidence type="ECO:0000313" key="10">
    <source>
        <dbReference type="EMBL" id="AQK72976.1"/>
    </source>
</evidence>
<keyword evidence="6" id="KW-0378">Hydrolase</keyword>
<dbReference type="GO" id="GO:0005634">
    <property type="term" value="C:nucleus"/>
    <property type="evidence" value="ECO:0007669"/>
    <property type="project" value="UniProtKB-SubCell"/>
</dbReference>
<dbReference type="InterPro" id="IPR058353">
    <property type="entry name" value="DUF8040"/>
</dbReference>
<evidence type="ECO:0000256" key="1">
    <source>
        <dbReference type="ARBA" id="ARBA00001968"/>
    </source>
</evidence>
<dbReference type="InterPro" id="IPR027806">
    <property type="entry name" value="HARBI1_dom"/>
</dbReference>
<dbReference type="Pfam" id="PF13359">
    <property type="entry name" value="DDE_Tnp_4"/>
    <property type="match status" value="1"/>
</dbReference>
<dbReference type="PANTHER" id="PTHR22930:SF259">
    <property type="entry name" value="OS08G0106900 PROTEIN"/>
    <property type="match status" value="1"/>
</dbReference>
<dbReference type="InParanoid" id="A0A1D6HEA0"/>
<comment type="cofactor">
    <cofactor evidence="1">
        <name>a divalent metal cation</name>
        <dbReference type="ChEBI" id="CHEBI:60240"/>
    </cofactor>
</comment>
<keyword evidence="5" id="KW-0479">Metal-binding</keyword>
<organism evidence="10">
    <name type="scientific">Zea mays</name>
    <name type="common">Maize</name>
    <dbReference type="NCBI Taxonomy" id="4577"/>
    <lineage>
        <taxon>Eukaryota</taxon>
        <taxon>Viridiplantae</taxon>
        <taxon>Streptophyta</taxon>
        <taxon>Embryophyta</taxon>
        <taxon>Tracheophyta</taxon>
        <taxon>Spermatophyta</taxon>
        <taxon>Magnoliopsida</taxon>
        <taxon>Liliopsida</taxon>
        <taxon>Poales</taxon>
        <taxon>Poaceae</taxon>
        <taxon>PACMAD clade</taxon>
        <taxon>Panicoideae</taxon>
        <taxon>Andropogonodae</taxon>
        <taxon>Andropogoneae</taxon>
        <taxon>Tripsacinae</taxon>
        <taxon>Zea</taxon>
    </lineage>
</organism>
<comment type="similarity">
    <text evidence="3">Belongs to the HARBI1 family.</text>
</comment>
<dbReference type="GO" id="GO:0004518">
    <property type="term" value="F:nuclease activity"/>
    <property type="evidence" value="ECO:0007669"/>
    <property type="project" value="UniProtKB-KW"/>
</dbReference>
<evidence type="ECO:0000256" key="7">
    <source>
        <dbReference type="ARBA" id="ARBA00023242"/>
    </source>
</evidence>
<evidence type="ECO:0000259" key="9">
    <source>
        <dbReference type="Pfam" id="PF26138"/>
    </source>
</evidence>
<evidence type="ECO:0000259" key="8">
    <source>
        <dbReference type="Pfam" id="PF13359"/>
    </source>
</evidence>
<feature type="domain" description="DUF8040" evidence="9">
    <location>
        <begin position="47"/>
        <end position="138"/>
    </location>
</feature>
<dbReference type="GO" id="GO:0046872">
    <property type="term" value="F:metal ion binding"/>
    <property type="evidence" value="ECO:0007669"/>
    <property type="project" value="UniProtKB-KW"/>
</dbReference>
<proteinExistence type="inferred from homology"/>
<gene>
    <name evidence="10" type="ORF">ZEAMMB73_Zm00001d017354</name>
</gene>
<dbReference type="InterPro" id="IPR045249">
    <property type="entry name" value="HARBI1-like"/>
</dbReference>
<evidence type="ECO:0000256" key="5">
    <source>
        <dbReference type="ARBA" id="ARBA00022723"/>
    </source>
</evidence>
<feature type="domain" description="DDE Tnp4" evidence="8">
    <location>
        <begin position="174"/>
        <end position="335"/>
    </location>
</feature>